<feature type="domain" description="N-acetylmuramoyl-L-alanine amidase" evidence="7">
    <location>
        <begin position="120"/>
        <end position="274"/>
    </location>
</feature>
<name>A0A2W1JMA1_9CYAN</name>
<protein>
    <recommendedName>
        <fullName evidence="2">N-acetylmuramoyl-L-alanine amidase</fullName>
        <ecNumber evidence="2">3.5.1.28</ecNumber>
    </recommendedName>
</protein>
<evidence type="ECO:0000259" key="7">
    <source>
        <dbReference type="SMART" id="SM00644"/>
    </source>
</evidence>
<dbReference type="EMBL" id="PQWO01000019">
    <property type="protein sequence ID" value="PZD71274.1"/>
    <property type="molecule type" value="Genomic_DNA"/>
</dbReference>
<comment type="catalytic activity">
    <reaction evidence="1">
        <text>Hydrolyzes the link between N-acetylmuramoyl residues and L-amino acid residues in certain cell-wall glycopeptides.</text>
        <dbReference type="EC" id="3.5.1.28"/>
    </reaction>
</comment>
<dbReference type="GO" id="GO:0071555">
    <property type="term" value="P:cell wall organization"/>
    <property type="evidence" value="ECO:0007669"/>
    <property type="project" value="UniProtKB-KW"/>
</dbReference>
<evidence type="ECO:0000256" key="1">
    <source>
        <dbReference type="ARBA" id="ARBA00001561"/>
    </source>
</evidence>
<evidence type="ECO:0000256" key="2">
    <source>
        <dbReference type="ARBA" id="ARBA00011901"/>
    </source>
</evidence>
<accession>A0A2W1JMA1</accession>
<gene>
    <name evidence="8" type="ORF">C1752_07285</name>
</gene>
<dbReference type="Proteomes" id="UP000248857">
    <property type="component" value="Unassembled WGS sequence"/>
</dbReference>
<evidence type="ECO:0000256" key="6">
    <source>
        <dbReference type="SAM" id="Phobius"/>
    </source>
</evidence>
<feature type="region of interest" description="Disordered" evidence="5">
    <location>
        <begin position="53"/>
        <end position="109"/>
    </location>
</feature>
<keyword evidence="6" id="KW-1133">Transmembrane helix</keyword>
<keyword evidence="3" id="KW-0378">Hydrolase</keyword>
<feature type="compositionally biased region" description="Pro residues" evidence="5">
    <location>
        <begin position="79"/>
        <end position="92"/>
    </location>
</feature>
<dbReference type="OrthoDB" id="505853at2"/>
<keyword evidence="9" id="KW-1185">Reference proteome</keyword>
<dbReference type="CDD" id="cd06583">
    <property type="entry name" value="PGRP"/>
    <property type="match status" value="1"/>
</dbReference>
<keyword evidence="6" id="KW-0812">Transmembrane</keyword>
<sequence length="289" mass="31352">MEDAALKQNILFIVVVLTITGVVTAAFGLRNNDSLDLLRSPPESVDLQQAQAESFTNVTSASDAAPPVQDYVTANPESVSPPSPVVPSPVPAPSSASNSGYQPPQYQAEVHPSNYGERYAQNAQGQPVDNDWIIVLHETVGSGMSAVNHFQTPHLNDADQVSYHALIWADGTVIYLVPPEKRAYGAGNSVFEGDRGIETVKTNPDLPPSVNNFAYHISFETPPDGRESKNAVHSGYTQAQYQSLAWLVARTGVPDSRVTTHREVDRSGNRADPRSFDTATFQSMLSLYR</sequence>
<dbReference type="SUPFAM" id="SSF55846">
    <property type="entry name" value="N-acetylmuramoyl-L-alanine amidase-like"/>
    <property type="match status" value="1"/>
</dbReference>
<reference evidence="8 9" key="1">
    <citation type="journal article" date="2018" name="Sci. Rep.">
        <title>A novel species of the marine cyanobacterium Acaryochloris with a unique pigment content and lifestyle.</title>
        <authorList>
            <person name="Partensky F."/>
            <person name="Six C."/>
            <person name="Ratin M."/>
            <person name="Garczarek L."/>
            <person name="Vaulot D."/>
            <person name="Probert I."/>
            <person name="Calteau A."/>
            <person name="Gourvil P."/>
            <person name="Marie D."/>
            <person name="Grebert T."/>
            <person name="Bouchier C."/>
            <person name="Le Panse S."/>
            <person name="Gachenot M."/>
            <person name="Rodriguez F."/>
            <person name="Garrido J.L."/>
        </authorList>
    </citation>
    <scope>NUCLEOTIDE SEQUENCE [LARGE SCALE GENOMIC DNA]</scope>
    <source>
        <strain evidence="8 9">RCC1774</strain>
    </source>
</reference>
<evidence type="ECO:0000313" key="8">
    <source>
        <dbReference type="EMBL" id="PZD71274.1"/>
    </source>
</evidence>
<evidence type="ECO:0000313" key="9">
    <source>
        <dbReference type="Proteomes" id="UP000248857"/>
    </source>
</evidence>
<keyword evidence="4" id="KW-0961">Cell wall biogenesis/degradation</keyword>
<dbReference type="InterPro" id="IPR036505">
    <property type="entry name" value="Amidase/PGRP_sf"/>
</dbReference>
<dbReference type="Pfam" id="PF01510">
    <property type="entry name" value="Amidase_2"/>
    <property type="match status" value="1"/>
</dbReference>
<evidence type="ECO:0000256" key="3">
    <source>
        <dbReference type="ARBA" id="ARBA00022801"/>
    </source>
</evidence>
<feature type="transmembrane region" description="Helical" evidence="6">
    <location>
        <begin position="9"/>
        <end position="29"/>
    </location>
</feature>
<dbReference type="GO" id="GO:0009254">
    <property type="term" value="P:peptidoglycan turnover"/>
    <property type="evidence" value="ECO:0007669"/>
    <property type="project" value="TreeGrafter"/>
</dbReference>
<evidence type="ECO:0000256" key="4">
    <source>
        <dbReference type="ARBA" id="ARBA00023316"/>
    </source>
</evidence>
<dbReference type="PANTHER" id="PTHR30417:SF1">
    <property type="entry name" value="N-ACETYLMURAMOYL-L-ALANINE AMIDASE AMID"/>
    <property type="match status" value="1"/>
</dbReference>
<feature type="compositionally biased region" description="Polar residues" evidence="5">
    <location>
        <begin position="53"/>
        <end position="62"/>
    </location>
</feature>
<dbReference type="EC" id="3.5.1.28" evidence="2"/>
<dbReference type="InterPro" id="IPR051206">
    <property type="entry name" value="NAMLAA_amidase_2"/>
</dbReference>
<evidence type="ECO:0000256" key="5">
    <source>
        <dbReference type="SAM" id="MobiDB-lite"/>
    </source>
</evidence>
<dbReference type="PANTHER" id="PTHR30417">
    <property type="entry name" value="N-ACETYLMURAMOYL-L-ALANINE AMIDASE AMID"/>
    <property type="match status" value="1"/>
</dbReference>
<proteinExistence type="predicted"/>
<dbReference type="GO" id="GO:0009253">
    <property type="term" value="P:peptidoglycan catabolic process"/>
    <property type="evidence" value="ECO:0007669"/>
    <property type="project" value="InterPro"/>
</dbReference>
<dbReference type="InterPro" id="IPR002502">
    <property type="entry name" value="Amidase_domain"/>
</dbReference>
<keyword evidence="6" id="KW-0472">Membrane</keyword>
<dbReference type="SMART" id="SM00644">
    <property type="entry name" value="Ami_2"/>
    <property type="match status" value="1"/>
</dbReference>
<dbReference type="AlphaFoldDB" id="A0A2W1JMA1"/>
<dbReference type="Gene3D" id="3.40.80.10">
    <property type="entry name" value="Peptidoglycan recognition protein-like"/>
    <property type="match status" value="1"/>
</dbReference>
<organism evidence="8 9">
    <name type="scientific">Acaryochloris thomasi RCC1774</name>
    <dbReference type="NCBI Taxonomy" id="1764569"/>
    <lineage>
        <taxon>Bacteria</taxon>
        <taxon>Bacillati</taxon>
        <taxon>Cyanobacteriota</taxon>
        <taxon>Cyanophyceae</taxon>
        <taxon>Acaryochloridales</taxon>
        <taxon>Acaryochloridaceae</taxon>
        <taxon>Acaryochloris</taxon>
        <taxon>Acaryochloris thomasi</taxon>
    </lineage>
</organism>
<dbReference type="GO" id="GO:0008745">
    <property type="term" value="F:N-acetylmuramoyl-L-alanine amidase activity"/>
    <property type="evidence" value="ECO:0007669"/>
    <property type="project" value="UniProtKB-EC"/>
</dbReference>
<comment type="caution">
    <text evidence="8">The sequence shown here is derived from an EMBL/GenBank/DDBJ whole genome shotgun (WGS) entry which is preliminary data.</text>
</comment>